<keyword evidence="2" id="KW-0812">Transmembrane</keyword>
<proteinExistence type="predicted"/>
<dbReference type="PANTHER" id="PTHR36840:SF1">
    <property type="entry name" value="BLL5714 PROTEIN"/>
    <property type="match status" value="1"/>
</dbReference>
<accession>A0AAD2JQ02</accession>
<dbReference type="EMBL" id="CAKOGP040002436">
    <property type="protein sequence ID" value="CAJ1969940.1"/>
    <property type="molecule type" value="Genomic_DNA"/>
</dbReference>
<feature type="transmembrane region" description="Helical" evidence="2">
    <location>
        <begin position="386"/>
        <end position="407"/>
    </location>
</feature>
<feature type="compositionally biased region" description="Basic and acidic residues" evidence="1">
    <location>
        <begin position="34"/>
        <end position="47"/>
    </location>
</feature>
<keyword evidence="2" id="KW-0472">Membrane</keyword>
<feature type="region of interest" description="Disordered" evidence="1">
    <location>
        <begin position="1"/>
        <end position="47"/>
    </location>
</feature>
<dbReference type="Proteomes" id="UP001295423">
    <property type="component" value="Unassembled WGS sequence"/>
</dbReference>
<reference evidence="3" key="1">
    <citation type="submission" date="2023-08" db="EMBL/GenBank/DDBJ databases">
        <authorList>
            <person name="Audoor S."/>
            <person name="Bilcke G."/>
        </authorList>
    </citation>
    <scope>NUCLEOTIDE SEQUENCE</scope>
</reference>
<feature type="transmembrane region" description="Helical" evidence="2">
    <location>
        <begin position="276"/>
        <end position="297"/>
    </location>
</feature>
<feature type="transmembrane region" description="Helical" evidence="2">
    <location>
        <begin position="535"/>
        <end position="554"/>
    </location>
</feature>
<feature type="transmembrane region" description="Helical" evidence="2">
    <location>
        <begin position="139"/>
        <end position="157"/>
    </location>
</feature>
<feature type="transmembrane region" description="Helical" evidence="2">
    <location>
        <begin position="78"/>
        <end position="95"/>
    </location>
</feature>
<feature type="transmembrane region" description="Helical" evidence="2">
    <location>
        <begin position="507"/>
        <end position="529"/>
    </location>
</feature>
<evidence type="ECO:0000313" key="3">
    <source>
        <dbReference type="EMBL" id="CAJ1969940.1"/>
    </source>
</evidence>
<feature type="transmembrane region" description="Helical" evidence="2">
    <location>
        <begin position="101"/>
        <end position="119"/>
    </location>
</feature>
<name>A0AAD2JQ02_9STRA</name>
<organism evidence="3 4">
    <name type="scientific">Cylindrotheca closterium</name>
    <dbReference type="NCBI Taxonomy" id="2856"/>
    <lineage>
        <taxon>Eukaryota</taxon>
        <taxon>Sar</taxon>
        <taxon>Stramenopiles</taxon>
        <taxon>Ochrophyta</taxon>
        <taxon>Bacillariophyta</taxon>
        <taxon>Bacillariophyceae</taxon>
        <taxon>Bacillariophycidae</taxon>
        <taxon>Bacillariales</taxon>
        <taxon>Bacillariaceae</taxon>
        <taxon>Cylindrotheca</taxon>
    </lineage>
</organism>
<dbReference type="AlphaFoldDB" id="A0AAD2JQ02"/>
<feature type="transmembrane region" description="Helical" evidence="2">
    <location>
        <begin position="210"/>
        <end position="232"/>
    </location>
</feature>
<comment type="caution">
    <text evidence="3">The sequence shown here is derived from an EMBL/GenBank/DDBJ whole genome shotgun (WGS) entry which is preliminary data.</text>
</comment>
<protein>
    <submittedName>
        <fullName evidence="3">Uncharacterized protein</fullName>
    </submittedName>
</protein>
<keyword evidence="4" id="KW-1185">Reference proteome</keyword>
<evidence type="ECO:0000256" key="2">
    <source>
        <dbReference type="SAM" id="Phobius"/>
    </source>
</evidence>
<feature type="transmembrane region" description="Helical" evidence="2">
    <location>
        <begin position="464"/>
        <end position="486"/>
    </location>
</feature>
<gene>
    <name evidence="3" type="ORF">CYCCA115_LOCUS23965</name>
</gene>
<sequence length="610" mass="68081">MPVTEEDEDQLPEEELQAIKAVAKAEQDGDDENDHNNGHDDDHDHHHRSDEFHFYLRPRQRQKWGESQVLPHTNFNDLFFDLFYVAAAYNLGSLIRASPTSLGVLYFLGCFYPIMMIWFQKTFYDSRFDAGSDLYHKVYEFFLLVVLATAVLYIRPVSYLSTPATNEDMFVFSVCISISSLLAMGRSVDVIRNVDGEPAAKRQGKTEIKIFASMFVFYLAATVLSAIDYFGANDYYASGFFHPDTNSTNGDMTTNSTEGTRRFLASGGDYGDANHLPVILLLVGANMYTLGIIFLTFRSEFDKNFDPKLSAVPMNIGFFIHRYGEWIMLMLGESILSLLIVPTQQGDYYKAFFCGILSITILEVLHFQSQPHEADGHALRRSRRGGVIFILFGQLYSAALIVLGTSYKMILFEFVFAQDAGEARRLLQDAGYSAQEIAQDAELHRYLAASGPPIDDAEVRQQHVAHYFCISMALVWLCLDVMLVAHKGIAFNMKRCSESRGNNYQQSLAIGMTVIRGSLILFFGTMGFYITEPTLLSFLGLMGIIVQVGLRLGGSAAFDDSDFSNVPTCPYNINGPKALSCQVSLRLQKITGKKLPGKFGACNAGGETAP</sequence>
<evidence type="ECO:0000256" key="1">
    <source>
        <dbReference type="SAM" id="MobiDB-lite"/>
    </source>
</evidence>
<evidence type="ECO:0000313" key="4">
    <source>
        <dbReference type="Proteomes" id="UP001295423"/>
    </source>
</evidence>
<keyword evidence="2" id="KW-1133">Transmembrane helix</keyword>
<dbReference type="InterPro" id="IPR010640">
    <property type="entry name" value="Low_temperature_requirement_A"/>
</dbReference>
<feature type="compositionally biased region" description="Acidic residues" evidence="1">
    <location>
        <begin position="1"/>
        <end position="16"/>
    </location>
</feature>
<dbReference type="PANTHER" id="PTHR36840">
    <property type="entry name" value="BLL5714 PROTEIN"/>
    <property type="match status" value="1"/>
</dbReference>